<sequence length="188" mass="21028">MDTPREFLQACIAAELTEVLSDEMLQLLGEGELYPLAVRFSQVLSDNEVDEEMRRARRDLSNVGERAVLSQIEATAEGLVRDRLSQVKTVVTNYYCDVKSSFDQFDAETAAELRDQRQSECKAELAEVQILRDRFEARATGPVVTVSSKSAKSRAIASGHTQNAVSFSTADRRHHGRQHEDELDARPA</sequence>
<name>A0ABD5NLB9_9EURY</name>
<reference evidence="2 3" key="1">
    <citation type="journal article" date="2019" name="Int. J. Syst. Evol. Microbiol.">
        <title>The Global Catalogue of Microorganisms (GCM) 10K type strain sequencing project: providing services to taxonomists for standard genome sequencing and annotation.</title>
        <authorList>
            <consortium name="The Broad Institute Genomics Platform"/>
            <consortium name="The Broad Institute Genome Sequencing Center for Infectious Disease"/>
            <person name="Wu L."/>
            <person name="Ma J."/>
        </authorList>
    </citation>
    <scope>NUCLEOTIDE SEQUENCE [LARGE SCALE GENOMIC DNA]</scope>
    <source>
        <strain evidence="2 3">IBRC-M 10256</strain>
    </source>
</reference>
<feature type="compositionally biased region" description="Polar residues" evidence="1">
    <location>
        <begin position="159"/>
        <end position="169"/>
    </location>
</feature>
<evidence type="ECO:0000313" key="2">
    <source>
        <dbReference type="EMBL" id="MFC3957651.1"/>
    </source>
</evidence>
<comment type="caution">
    <text evidence="2">The sequence shown here is derived from an EMBL/GenBank/DDBJ whole genome shotgun (WGS) entry which is preliminary data.</text>
</comment>
<proteinExistence type="predicted"/>
<dbReference type="RefSeq" id="WP_256533877.1">
    <property type="nucleotide sequence ID" value="NZ_CP101824.1"/>
</dbReference>
<feature type="region of interest" description="Disordered" evidence="1">
    <location>
        <begin position="148"/>
        <end position="188"/>
    </location>
</feature>
<feature type="compositionally biased region" description="Low complexity" evidence="1">
    <location>
        <begin position="148"/>
        <end position="158"/>
    </location>
</feature>
<accession>A0ABD5NLB9</accession>
<dbReference type="EMBL" id="JBHSAQ010000002">
    <property type="protein sequence ID" value="MFC3957651.1"/>
    <property type="molecule type" value="Genomic_DNA"/>
</dbReference>
<protein>
    <submittedName>
        <fullName evidence="2">Uncharacterized protein</fullName>
    </submittedName>
</protein>
<keyword evidence="3" id="KW-1185">Reference proteome</keyword>
<dbReference type="AlphaFoldDB" id="A0ABD5NLB9"/>
<feature type="compositionally biased region" description="Basic and acidic residues" evidence="1">
    <location>
        <begin position="178"/>
        <end position="188"/>
    </location>
</feature>
<dbReference type="GeneID" id="73903020"/>
<dbReference type="Proteomes" id="UP001595846">
    <property type="component" value="Unassembled WGS sequence"/>
</dbReference>
<evidence type="ECO:0000313" key="3">
    <source>
        <dbReference type="Proteomes" id="UP001595846"/>
    </source>
</evidence>
<organism evidence="2 3">
    <name type="scientific">Halovivax cerinus</name>
    <dbReference type="NCBI Taxonomy" id="1487865"/>
    <lineage>
        <taxon>Archaea</taxon>
        <taxon>Methanobacteriati</taxon>
        <taxon>Methanobacteriota</taxon>
        <taxon>Stenosarchaea group</taxon>
        <taxon>Halobacteria</taxon>
        <taxon>Halobacteriales</taxon>
        <taxon>Natrialbaceae</taxon>
        <taxon>Halovivax</taxon>
    </lineage>
</organism>
<evidence type="ECO:0000256" key="1">
    <source>
        <dbReference type="SAM" id="MobiDB-lite"/>
    </source>
</evidence>
<gene>
    <name evidence="2" type="ORF">ACFOUR_04585</name>
</gene>